<comment type="caution">
    <text evidence="2">The sequence shown here is derived from an EMBL/GenBank/DDBJ whole genome shotgun (WGS) entry which is preliminary data.</text>
</comment>
<organism evidence="2 3">
    <name type="scientific">Paramecium octaurelia</name>
    <dbReference type="NCBI Taxonomy" id="43137"/>
    <lineage>
        <taxon>Eukaryota</taxon>
        <taxon>Sar</taxon>
        <taxon>Alveolata</taxon>
        <taxon>Ciliophora</taxon>
        <taxon>Intramacronucleata</taxon>
        <taxon>Oligohymenophorea</taxon>
        <taxon>Peniculida</taxon>
        <taxon>Parameciidae</taxon>
        <taxon>Paramecium</taxon>
    </lineage>
</organism>
<dbReference type="AlphaFoldDB" id="A0A8S1RX11"/>
<sequence>MSLWIALKRKFQQLRMRNQIFLIKIIVLLVSFIFIGCCYIVQNNIMIGIYEDSSKIVLHKQDRKSLMLLLPQLHYYIVSKQQSRIQLLTSISTFYQQLDKFSISSNFKNSLPCETIDQINFLFKIPEPCHTCFFCEGGNNVPDKVQYQDLEKLERILTEFIFSFNTLQKNRIFFLATGNIQFGYMYPQVIFNWSYQPAKVNWYTNHQEMREKDPYSKYFFSLLYFSGTAKIYKQTISYSLENKINNNLDAIAGTDMDVEDWNMKSIKANTYLLNQYGEIVYRNVDLNLSVLELNFIYEENKTGFNQTDWNQIQHLAKGDKVISNCYLEQTQILCRYNSIYKEPIKIVAKIIPGNFTLMMFTNSSFEANLQKQFLIMEQNIYEQLKSSFNTQILSFLAIIFVSMIIVILMFLPILKVMLLAKLYIKKMGNNLDKEIFKIANKAKSSKGLFNELQIKIINFGDIIEKSQLLKSDQCKNIEKIQYKQKFYFREQSDFLKQIHLQNLQDDTQQRIPQKALIQIITSLFKQTSQIHHSQK</sequence>
<keyword evidence="1" id="KW-0472">Membrane</keyword>
<protein>
    <recommendedName>
        <fullName evidence="4">Transmembrane protein</fullName>
    </recommendedName>
</protein>
<accession>A0A8S1RX11</accession>
<proteinExistence type="predicted"/>
<dbReference type="EMBL" id="CAJJDP010000001">
    <property type="protein sequence ID" value="CAD8131903.1"/>
    <property type="molecule type" value="Genomic_DNA"/>
</dbReference>
<keyword evidence="3" id="KW-1185">Reference proteome</keyword>
<reference evidence="2" key="1">
    <citation type="submission" date="2021-01" db="EMBL/GenBank/DDBJ databases">
        <authorList>
            <consortium name="Genoscope - CEA"/>
            <person name="William W."/>
        </authorList>
    </citation>
    <scope>NUCLEOTIDE SEQUENCE</scope>
</reference>
<keyword evidence="1" id="KW-1133">Transmembrane helix</keyword>
<evidence type="ECO:0008006" key="4">
    <source>
        <dbReference type="Google" id="ProtNLM"/>
    </source>
</evidence>
<feature type="transmembrane region" description="Helical" evidence="1">
    <location>
        <begin position="21"/>
        <end position="42"/>
    </location>
</feature>
<feature type="transmembrane region" description="Helical" evidence="1">
    <location>
        <begin position="392"/>
        <end position="418"/>
    </location>
</feature>
<evidence type="ECO:0000313" key="2">
    <source>
        <dbReference type="EMBL" id="CAD8131903.1"/>
    </source>
</evidence>
<evidence type="ECO:0000256" key="1">
    <source>
        <dbReference type="SAM" id="Phobius"/>
    </source>
</evidence>
<gene>
    <name evidence="2" type="ORF">POCTA_138.1.T0030163</name>
</gene>
<keyword evidence="1" id="KW-0812">Transmembrane</keyword>
<dbReference type="Proteomes" id="UP000683925">
    <property type="component" value="Unassembled WGS sequence"/>
</dbReference>
<name>A0A8S1RX11_PAROT</name>
<dbReference type="OMA" id="IMEQNIY"/>
<dbReference type="OrthoDB" id="297957at2759"/>
<evidence type="ECO:0000313" key="3">
    <source>
        <dbReference type="Proteomes" id="UP000683925"/>
    </source>
</evidence>